<dbReference type="Proteomes" id="UP000269721">
    <property type="component" value="Unassembled WGS sequence"/>
</dbReference>
<dbReference type="FunFam" id="1.10.472.80:FF:000027">
    <property type="entry name" value="GTPase activating protein (Evi5)"/>
    <property type="match status" value="1"/>
</dbReference>
<accession>A0A4V1IS28</accession>
<keyword evidence="4" id="KW-1185">Reference proteome</keyword>
<protein>
    <submittedName>
        <fullName evidence="3">Rab-GTPase-TBC domain-containing protein</fullName>
    </submittedName>
</protein>
<dbReference type="InterPro" id="IPR000195">
    <property type="entry name" value="Rab-GAP-TBC_dom"/>
</dbReference>
<evidence type="ECO:0000313" key="3">
    <source>
        <dbReference type="EMBL" id="RKO92107.1"/>
    </source>
</evidence>
<organism evidence="3 4">
    <name type="scientific">Blyttiomyces helicus</name>
    <dbReference type="NCBI Taxonomy" id="388810"/>
    <lineage>
        <taxon>Eukaryota</taxon>
        <taxon>Fungi</taxon>
        <taxon>Fungi incertae sedis</taxon>
        <taxon>Chytridiomycota</taxon>
        <taxon>Chytridiomycota incertae sedis</taxon>
        <taxon>Chytridiomycetes</taxon>
        <taxon>Chytridiomycetes incertae sedis</taxon>
        <taxon>Blyttiomyces</taxon>
    </lineage>
</organism>
<dbReference type="AlphaFoldDB" id="A0A4V1IS28"/>
<dbReference type="EMBL" id="KZ994777">
    <property type="protein sequence ID" value="RKO92107.1"/>
    <property type="molecule type" value="Genomic_DNA"/>
</dbReference>
<dbReference type="SMART" id="SM00164">
    <property type="entry name" value="TBC"/>
    <property type="match status" value="1"/>
</dbReference>
<dbReference type="GO" id="GO:0005096">
    <property type="term" value="F:GTPase activator activity"/>
    <property type="evidence" value="ECO:0007669"/>
    <property type="project" value="UniProtKB-KW"/>
</dbReference>
<dbReference type="Gene3D" id="1.10.10.750">
    <property type="entry name" value="Ypt/Rab-GAP domain of gyp1p, domain 1"/>
    <property type="match status" value="1"/>
</dbReference>
<dbReference type="FunFam" id="1.10.8.270:FF:000001">
    <property type="entry name" value="TBC1 domain family member 1"/>
    <property type="match status" value="1"/>
</dbReference>
<evidence type="ECO:0000313" key="4">
    <source>
        <dbReference type="Proteomes" id="UP000269721"/>
    </source>
</evidence>
<gene>
    <name evidence="3" type="ORF">BDK51DRAFT_20619</name>
</gene>
<dbReference type="Gene3D" id="1.10.472.80">
    <property type="entry name" value="Ypt/Rab-GAP domain of gyp1p, domain 3"/>
    <property type="match status" value="1"/>
</dbReference>
<dbReference type="InterPro" id="IPR035969">
    <property type="entry name" value="Rab-GAP_TBC_sf"/>
</dbReference>
<proteinExistence type="predicted"/>
<reference evidence="4" key="1">
    <citation type="journal article" date="2018" name="Nat. Microbiol.">
        <title>Leveraging single-cell genomics to expand the fungal tree of life.</title>
        <authorList>
            <person name="Ahrendt S.R."/>
            <person name="Quandt C.A."/>
            <person name="Ciobanu D."/>
            <person name="Clum A."/>
            <person name="Salamov A."/>
            <person name="Andreopoulos B."/>
            <person name="Cheng J.F."/>
            <person name="Woyke T."/>
            <person name="Pelin A."/>
            <person name="Henrissat B."/>
            <person name="Reynolds N.K."/>
            <person name="Benny G.L."/>
            <person name="Smith M.E."/>
            <person name="James T.Y."/>
            <person name="Grigoriev I.V."/>
        </authorList>
    </citation>
    <scope>NUCLEOTIDE SEQUENCE [LARGE SCALE GENOMIC DNA]</scope>
</reference>
<dbReference type="Gene3D" id="1.10.8.270">
    <property type="entry name" value="putative rabgap domain of human tbc1 domain family member 14 like domains"/>
    <property type="match status" value="1"/>
</dbReference>
<dbReference type="SUPFAM" id="SSF47923">
    <property type="entry name" value="Ypt/Rab-GAP domain of gyp1p"/>
    <property type="match status" value="2"/>
</dbReference>
<keyword evidence="1" id="KW-0343">GTPase activation</keyword>
<evidence type="ECO:0000256" key="1">
    <source>
        <dbReference type="ARBA" id="ARBA00022468"/>
    </source>
</evidence>
<sequence>MDVASAEFLLARLERENQALALNPKTILVQDGALRADQSTLKEIALTSTTYSTKAPTENGEASDGTDVDFWSSIVSDYASTLHKIPHLLTAKVRAGIPPHLRSQIWSTMSGAQTERFASLYPLLLNEDSPFDRIIKRDIPRTFPKLSMFKDEGGEGQMKLYRLLKGYSIYDADVGYCQGLSFVVGPLLLQDMSEVEAFAVFVRLMEDAPPPKKANSNVPHHPHRSYALRTLFTPQMTGLHLMLYQLTELVRLHLPALFAHFADHGVTSTMYASQWFLTLFTYNFPLPLVFRIFDIIFAEGAAETMLRFSLAILRRNEERLLMEPDFDGVLLLLKGQELYAVYADDPERVVKDAMGVHDWVSEAGLAEMRVG</sequence>
<dbReference type="Pfam" id="PF00566">
    <property type="entry name" value="RabGAP-TBC"/>
    <property type="match status" value="1"/>
</dbReference>
<dbReference type="InterPro" id="IPR050302">
    <property type="entry name" value="Rab_GAP_TBC_domain"/>
</dbReference>
<dbReference type="PROSITE" id="PS50086">
    <property type="entry name" value="TBC_RABGAP"/>
    <property type="match status" value="1"/>
</dbReference>
<name>A0A4V1IS28_9FUNG</name>
<dbReference type="OrthoDB" id="295078at2759"/>
<evidence type="ECO:0000259" key="2">
    <source>
        <dbReference type="PROSITE" id="PS50086"/>
    </source>
</evidence>
<dbReference type="PANTHER" id="PTHR47219:SF9">
    <property type="entry name" value="GTPASE ACTIVATING PROTEIN AND CENTROSOME-ASSOCIATED, ISOFORM B"/>
    <property type="match status" value="1"/>
</dbReference>
<dbReference type="PANTHER" id="PTHR47219">
    <property type="entry name" value="RAB GTPASE-ACTIVATING PROTEIN 1-LIKE"/>
    <property type="match status" value="1"/>
</dbReference>
<dbReference type="GO" id="GO:0031267">
    <property type="term" value="F:small GTPase binding"/>
    <property type="evidence" value="ECO:0007669"/>
    <property type="project" value="TreeGrafter"/>
</dbReference>
<feature type="domain" description="Rab-GAP TBC" evidence="2">
    <location>
        <begin position="96"/>
        <end position="300"/>
    </location>
</feature>